<gene>
    <name evidence="2" type="ORF">SAMN05518684_101123</name>
</gene>
<evidence type="ECO:0000259" key="1">
    <source>
        <dbReference type="SMART" id="SM00849"/>
    </source>
</evidence>
<dbReference type="STRING" id="1601833.SAMN05518684_101123"/>
<reference evidence="3" key="1">
    <citation type="submission" date="2016-10" db="EMBL/GenBank/DDBJ databases">
        <authorList>
            <person name="Varghese N."/>
            <person name="Submissions S."/>
        </authorList>
    </citation>
    <scope>NUCLEOTIDE SEQUENCE [LARGE SCALE GENOMIC DNA]</scope>
    <source>
        <strain evidence="3">S9</strain>
    </source>
</reference>
<protein>
    <submittedName>
        <fullName evidence="2">Glyoxylase, beta-lactamase superfamily II</fullName>
    </submittedName>
</protein>
<feature type="domain" description="Metallo-beta-lactamase" evidence="1">
    <location>
        <begin position="9"/>
        <end position="232"/>
    </location>
</feature>
<organism evidence="2 3">
    <name type="scientific">Salipaludibacillus aurantiacus</name>
    <dbReference type="NCBI Taxonomy" id="1601833"/>
    <lineage>
        <taxon>Bacteria</taxon>
        <taxon>Bacillati</taxon>
        <taxon>Bacillota</taxon>
        <taxon>Bacilli</taxon>
        <taxon>Bacillales</taxon>
        <taxon>Bacillaceae</taxon>
    </lineage>
</organism>
<dbReference type="EMBL" id="FOGT01000001">
    <property type="protein sequence ID" value="SER42535.1"/>
    <property type="molecule type" value="Genomic_DNA"/>
</dbReference>
<dbReference type="Proteomes" id="UP000198571">
    <property type="component" value="Unassembled WGS sequence"/>
</dbReference>
<dbReference type="PANTHER" id="PTHR42951:SF22">
    <property type="entry name" value="METALLO BETA-LACTAMASE SUPERFAMILY LIPOPROTEIN"/>
    <property type="match status" value="1"/>
</dbReference>
<dbReference type="InterPro" id="IPR037482">
    <property type="entry name" value="ST1585_MBL-fold"/>
</dbReference>
<dbReference type="Pfam" id="PF00753">
    <property type="entry name" value="Lactamase_B"/>
    <property type="match status" value="1"/>
</dbReference>
<dbReference type="CDD" id="cd07726">
    <property type="entry name" value="ST1585-like_MBL-fold"/>
    <property type="match status" value="1"/>
</dbReference>
<dbReference type="AlphaFoldDB" id="A0A1H9P3P3"/>
<dbReference type="InterPro" id="IPR001279">
    <property type="entry name" value="Metallo-B-lactamas"/>
</dbReference>
<dbReference type="SMART" id="SM00849">
    <property type="entry name" value="Lactamase_B"/>
    <property type="match status" value="1"/>
</dbReference>
<dbReference type="InterPro" id="IPR050855">
    <property type="entry name" value="NDM-1-like"/>
</dbReference>
<evidence type="ECO:0000313" key="3">
    <source>
        <dbReference type="Proteomes" id="UP000198571"/>
    </source>
</evidence>
<evidence type="ECO:0000313" key="2">
    <source>
        <dbReference type="EMBL" id="SER42535.1"/>
    </source>
</evidence>
<dbReference type="RefSeq" id="WP_177174134.1">
    <property type="nucleotide sequence ID" value="NZ_FOGT01000001.1"/>
</dbReference>
<dbReference type="SUPFAM" id="SSF56281">
    <property type="entry name" value="Metallo-hydrolase/oxidoreductase"/>
    <property type="match status" value="1"/>
</dbReference>
<dbReference type="InterPro" id="IPR036866">
    <property type="entry name" value="RibonucZ/Hydroxyglut_hydro"/>
</dbReference>
<name>A0A1H9P3P3_9BACI</name>
<dbReference type="Gene3D" id="3.60.15.10">
    <property type="entry name" value="Ribonuclease Z/Hydroxyacylglutathione hydrolase-like"/>
    <property type="match status" value="1"/>
</dbReference>
<proteinExistence type="predicted"/>
<sequence>MAQRVYSINKHTYLIDGFDLNKERRTGTYVLTHPISNDFSIIETGPSLSVPHIKEGLKELNLSLNHLKNIIVTHIHLDHAGGAGLLLKDCPAAEVFVHPKGARHLADPSRLVTGARAVYGDKFDDLFDPVLPIPEVAITALDDREKILLDAERELLILHTPGHAEHHISIYDPLTNTVFTGDTIGIRYASLEDKGVYLYLPSTSPNQFDPNKMRDSLSTILDLKPETIAFGHFGTSSAPLLVKDQLIKWLDVFTTEGEQAYENKEDHYQLKNTLLNYVSDFLSEERISATDPVYEVIQLDLLISAMGILDYLSKKDKTK</sequence>
<accession>A0A1H9P3P3</accession>
<dbReference type="PANTHER" id="PTHR42951">
    <property type="entry name" value="METALLO-BETA-LACTAMASE DOMAIN-CONTAINING"/>
    <property type="match status" value="1"/>
</dbReference>
<keyword evidence="3" id="KW-1185">Reference proteome</keyword>